<feature type="region of interest" description="Disordered" evidence="1">
    <location>
        <begin position="1"/>
        <end position="21"/>
    </location>
</feature>
<accession>A0AA88DSH5</accession>
<protein>
    <recommendedName>
        <fullName evidence="4">DUF3741 domain-containing protein</fullName>
    </recommendedName>
</protein>
<evidence type="ECO:0000313" key="2">
    <source>
        <dbReference type="EMBL" id="GMN60836.1"/>
    </source>
</evidence>
<dbReference type="PANTHER" id="PTHR37234:SF1">
    <property type="entry name" value="OS03G0319200 PROTEIN"/>
    <property type="match status" value="1"/>
</dbReference>
<reference evidence="2" key="1">
    <citation type="submission" date="2023-07" db="EMBL/GenBank/DDBJ databases">
        <title>draft genome sequence of fig (Ficus carica).</title>
        <authorList>
            <person name="Takahashi T."/>
            <person name="Nishimura K."/>
        </authorList>
    </citation>
    <scope>NUCLEOTIDE SEQUENCE</scope>
</reference>
<evidence type="ECO:0000256" key="1">
    <source>
        <dbReference type="SAM" id="MobiDB-lite"/>
    </source>
</evidence>
<evidence type="ECO:0000313" key="3">
    <source>
        <dbReference type="Proteomes" id="UP001187192"/>
    </source>
</evidence>
<name>A0AA88DSH5_FICCA</name>
<comment type="caution">
    <text evidence="2">The sequence shown here is derived from an EMBL/GenBank/DDBJ whole genome shotgun (WGS) entry which is preliminary data.</text>
</comment>
<keyword evidence="3" id="KW-1185">Reference proteome</keyword>
<feature type="region of interest" description="Disordered" evidence="1">
    <location>
        <begin position="141"/>
        <end position="170"/>
    </location>
</feature>
<sequence length="268" mass="29561">MKRQDSLPDSSSSHRENAAEKLHAKAVGCMSGFFHLVSGSHSRRRKFLTFGKKQEKNTKHDSSPKIENENSPPLMVTGQTKLAKDLENKATINVLKRFSCEVPRSPTLPAEIRRSNSVNSQKNFRAPPTLMARLMGLEEAPAATPKALSPRSSTSANIRTAPPSEYSGADQKRRQLIGALEKCDRDLKALKKVIDAVRSVERLPSLPPEGGRVGKRSHGVKGLEVISNNLNAEQQPSPVSVLDEFMARSPLSTYQFSKRHSYNHASGR</sequence>
<dbReference type="EMBL" id="BTGU01000102">
    <property type="protein sequence ID" value="GMN60836.1"/>
    <property type="molecule type" value="Genomic_DNA"/>
</dbReference>
<gene>
    <name evidence="2" type="ORF">TIFTF001_029921</name>
</gene>
<dbReference type="AlphaFoldDB" id="A0AA88DSH5"/>
<feature type="compositionally biased region" description="Basic and acidic residues" evidence="1">
    <location>
        <begin position="52"/>
        <end position="68"/>
    </location>
</feature>
<proteinExistence type="predicted"/>
<dbReference type="Proteomes" id="UP001187192">
    <property type="component" value="Unassembled WGS sequence"/>
</dbReference>
<evidence type="ECO:0008006" key="4">
    <source>
        <dbReference type="Google" id="ProtNLM"/>
    </source>
</evidence>
<dbReference type="PANTHER" id="PTHR37234">
    <property type="entry name" value="OS03G0319200 PROTEIN"/>
    <property type="match status" value="1"/>
</dbReference>
<feature type="region of interest" description="Disordered" evidence="1">
    <location>
        <begin position="49"/>
        <end position="75"/>
    </location>
</feature>
<organism evidence="2 3">
    <name type="scientific">Ficus carica</name>
    <name type="common">Common fig</name>
    <dbReference type="NCBI Taxonomy" id="3494"/>
    <lineage>
        <taxon>Eukaryota</taxon>
        <taxon>Viridiplantae</taxon>
        <taxon>Streptophyta</taxon>
        <taxon>Embryophyta</taxon>
        <taxon>Tracheophyta</taxon>
        <taxon>Spermatophyta</taxon>
        <taxon>Magnoliopsida</taxon>
        <taxon>eudicotyledons</taxon>
        <taxon>Gunneridae</taxon>
        <taxon>Pentapetalae</taxon>
        <taxon>rosids</taxon>
        <taxon>fabids</taxon>
        <taxon>Rosales</taxon>
        <taxon>Moraceae</taxon>
        <taxon>Ficeae</taxon>
        <taxon>Ficus</taxon>
    </lineage>
</organism>